<comment type="caution">
    <text evidence="1">The sequence shown here is derived from an EMBL/GenBank/DDBJ whole genome shotgun (WGS) entry which is preliminary data.</text>
</comment>
<dbReference type="EMBL" id="JACIJB010000001">
    <property type="protein sequence ID" value="MBB5659967.1"/>
    <property type="molecule type" value="Genomic_DNA"/>
</dbReference>
<evidence type="ECO:0000313" key="2">
    <source>
        <dbReference type="Proteomes" id="UP000548978"/>
    </source>
</evidence>
<keyword evidence="2" id="KW-1185">Reference proteome</keyword>
<accession>A0A7W9A203</accession>
<organism evidence="1 2">
    <name type="scientific">Brevundimonas halotolerans</name>
    <dbReference type="NCBI Taxonomy" id="69670"/>
    <lineage>
        <taxon>Bacteria</taxon>
        <taxon>Pseudomonadati</taxon>
        <taxon>Pseudomonadota</taxon>
        <taxon>Alphaproteobacteria</taxon>
        <taxon>Caulobacterales</taxon>
        <taxon>Caulobacteraceae</taxon>
        <taxon>Brevundimonas</taxon>
    </lineage>
</organism>
<gene>
    <name evidence="1" type="ORF">FHS65_000685</name>
</gene>
<dbReference type="OrthoDB" id="7207220at2"/>
<evidence type="ECO:0000313" key="1">
    <source>
        <dbReference type="EMBL" id="MBB5659967.1"/>
    </source>
</evidence>
<dbReference type="AlphaFoldDB" id="A0A7W9A203"/>
<sequence length="86" mass="8887">MADATTAAKARIDKALALLERRMKDLKARPASAPPIGDDDLFAPRADAGRLAELEDAGREARAALAASAKAIRSILADDQDSAGSA</sequence>
<proteinExistence type="predicted"/>
<dbReference type="RefSeq" id="WP_123286036.1">
    <property type="nucleotide sequence ID" value="NZ_JACIJB010000001.1"/>
</dbReference>
<dbReference type="Proteomes" id="UP000548978">
    <property type="component" value="Unassembled WGS sequence"/>
</dbReference>
<reference evidence="1 2" key="1">
    <citation type="submission" date="2020-08" db="EMBL/GenBank/DDBJ databases">
        <title>Genomic Encyclopedia of Type Strains, Phase IV (KMG-IV): sequencing the most valuable type-strain genomes for metagenomic binning, comparative biology and taxonomic classification.</title>
        <authorList>
            <person name="Goeker M."/>
        </authorList>
    </citation>
    <scope>NUCLEOTIDE SEQUENCE [LARGE SCALE GENOMIC DNA]</scope>
    <source>
        <strain evidence="1 2">DSM 24448</strain>
    </source>
</reference>
<name>A0A7W9A203_9CAUL</name>
<protein>
    <submittedName>
        <fullName evidence="1">Uncharacterized protein</fullName>
    </submittedName>
</protein>